<protein>
    <submittedName>
        <fullName evidence="1">Uncharacterized protein</fullName>
    </submittedName>
</protein>
<evidence type="ECO:0000313" key="1">
    <source>
        <dbReference type="EMBL" id="MBA0730583.1"/>
    </source>
</evidence>
<keyword evidence="2" id="KW-1185">Reference proteome</keyword>
<organism evidence="1 2">
    <name type="scientific">Gossypium laxum</name>
    <dbReference type="NCBI Taxonomy" id="34288"/>
    <lineage>
        <taxon>Eukaryota</taxon>
        <taxon>Viridiplantae</taxon>
        <taxon>Streptophyta</taxon>
        <taxon>Embryophyta</taxon>
        <taxon>Tracheophyta</taxon>
        <taxon>Spermatophyta</taxon>
        <taxon>Magnoliopsida</taxon>
        <taxon>eudicotyledons</taxon>
        <taxon>Gunneridae</taxon>
        <taxon>Pentapetalae</taxon>
        <taxon>rosids</taxon>
        <taxon>malvids</taxon>
        <taxon>Malvales</taxon>
        <taxon>Malvaceae</taxon>
        <taxon>Malvoideae</taxon>
        <taxon>Gossypium</taxon>
    </lineage>
</organism>
<dbReference type="EMBL" id="JABEZV010446055">
    <property type="protein sequence ID" value="MBA0730583.1"/>
    <property type="molecule type" value="Genomic_DNA"/>
</dbReference>
<comment type="caution">
    <text evidence="1">The sequence shown here is derived from an EMBL/GenBank/DDBJ whole genome shotgun (WGS) entry which is preliminary data.</text>
</comment>
<proteinExistence type="predicted"/>
<evidence type="ECO:0000313" key="2">
    <source>
        <dbReference type="Proteomes" id="UP000593574"/>
    </source>
</evidence>
<dbReference type="Proteomes" id="UP000593574">
    <property type="component" value="Unassembled WGS sequence"/>
</dbReference>
<reference evidence="1 2" key="1">
    <citation type="journal article" date="2019" name="Genome Biol. Evol.">
        <title>Insights into the evolution of the New World diploid cottons (Gossypium, subgenus Houzingenia) based on genome sequencing.</title>
        <authorList>
            <person name="Grover C.E."/>
            <person name="Arick M.A. 2nd"/>
            <person name="Thrash A."/>
            <person name="Conover J.L."/>
            <person name="Sanders W.S."/>
            <person name="Peterson D.G."/>
            <person name="Frelichowski J.E."/>
            <person name="Scheffler J.A."/>
            <person name="Scheffler B.E."/>
            <person name="Wendel J.F."/>
        </authorList>
    </citation>
    <scope>NUCLEOTIDE SEQUENCE [LARGE SCALE GENOMIC DNA]</scope>
    <source>
        <strain evidence="1">4</strain>
        <tissue evidence="1">Leaf</tissue>
    </source>
</reference>
<dbReference type="AlphaFoldDB" id="A0A7J9B2Y6"/>
<gene>
    <name evidence="1" type="ORF">Golax_023422</name>
</gene>
<name>A0A7J9B2Y6_9ROSI</name>
<accession>A0A7J9B2Y6</accession>
<sequence>PAPSSLWLLTSCPVPAAPKNHCCLFAYPTTGQPPPFAHPAQSPARCELELAQPRHRRMIEWCPAPECEYAVDFTVASGNLIALHCNGYLTYAKSWSQCPEKAHRYVDAKWILKNSAESENMDW</sequence>
<feature type="non-terminal residue" evidence="1">
    <location>
        <position position="1"/>
    </location>
</feature>